<dbReference type="InterPro" id="IPR029058">
    <property type="entry name" value="AB_hydrolase_fold"/>
</dbReference>
<comment type="caution">
    <text evidence="2">The sequence shown here is derived from an EMBL/GenBank/DDBJ whole genome shotgun (WGS) entry which is preliminary data.</text>
</comment>
<protein>
    <submittedName>
        <fullName evidence="2">Putative serine esterase DUF676</fullName>
    </submittedName>
</protein>
<dbReference type="SUPFAM" id="SSF53474">
    <property type="entry name" value="alpha/beta-Hydrolases"/>
    <property type="match status" value="1"/>
</dbReference>
<proteinExistence type="predicted"/>
<evidence type="ECO:0000259" key="1">
    <source>
        <dbReference type="Pfam" id="PF05057"/>
    </source>
</evidence>
<evidence type="ECO:0000313" key="3">
    <source>
        <dbReference type="Proteomes" id="UP000295830"/>
    </source>
</evidence>
<dbReference type="InterPro" id="IPR007751">
    <property type="entry name" value="DUF676_lipase-like"/>
</dbReference>
<reference evidence="2 3" key="1">
    <citation type="submission" date="2019-03" db="EMBL/GenBank/DDBJ databases">
        <title>Genomic Encyclopedia of Type Strains, Phase IV (KMG-IV): sequencing the most valuable type-strain genomes for metagenomic binning, comparative biology and taxonomic classification.</title>
        <authorList>
            <person name="Goeker M."/>
        </authorList>
    </citation>
    <scope>NUCLEOTIDE SEQUENCE [LARGE SCALE GENOMIC DNA]</scope>
    <source>
        <strain evidence="2 3">DSM 15505</strain>
    </source>
</reference>
<sequence>MTVHSLARRSQTVLRELPYFPYLIIPPNVDVPWSELGYGNYKTTREALTALTEALLPVYHPFAPVPHIPIVMPPASSVAPERTRREEVWFFLNGICTNETVLRLNGEALASIFGRQISLLHNPTDGVVLDLLECVAGRTYEIFEPVSRSVADILETVLKIQKKKVVLIAHSQGGIIGSQAVNRLRERLPTEDREYLRHLELYTFASAATQLEAPEVYAEHFYNSRDYVSRIGVASHEHQISGRFFTLEATGHLMNAHYLYHFVSGRYEPEDGGEGSRLAGYMTAGPGTD</sequence>
<dbReference type="AlphaFoldDB" id="A0A4V6Q2M0"/>
<accession>A0A4V6Q2M0</accession>
<dbReference type="EMBL" id="SOAX01000003">
    <property type="protein sequence ID" value="TDT41698.1"/>
    <property type="molecule type" value="Genomic_DNA"/>
</dbReference>
<dbReference type="RefSeq" id="WP_133736047.1">
    <property type="nucleotide sequence ID" value="NZ_SOAX01000003.1"/>
</dbReference>
<dbReference type="Proteomes" id="UP000295830">
    <property type="component" value="Unassembled WGS sequence"/>
</dbReference>
<dbReference type="Pfam" id="PF05057">
    <property type="entry name" value="DUF676"/>
    <property type="match status" value="1"/>
</dbReference>
<evidence type="ECO:0000313" key="2">
    <source>
        <dbReference type="EMBL" id="TDT41698.1"/>
    </source>
</evidence>
<dbReference type="PANTHER" id="PTHR42044:SF2">
    <property type="entry name" value="DUF676 DOMAIN-CONTAINING PROTEIN"/>
    <property type="match status" value="1"/>
</dbReference>
<gene>
    <name evidence="2" type="ORF">DES49_1800</name>
</gene>
<dbReference type="PANTHER" id="PTHR42044">
    <property type="entry name" value="DUF676 DOMAIN-CONTAINING PROTEIN-RELATED"/>
    <property type="match status" value="1"/>
</dbReference>
<organism evidence="2 3">
    <name type="scientific">Halospina denitrificans</name>
    <dbReference type="NCBI Taxonomy" id="332522"/>
    <lineage>
        <taxon>Bacteria</taxon>
        <taxon>Pseudomonadati</taxon>
        <taxon>Pseudomonadota</taxon>
        <taxon>Gammaproteobacteria</taxon>
        <taxon>Halospina</taxon>
    </lineage>
</organism>
<name>A0A4V6Q2M0_9GAMM</name>
<feature type="domain" description="DUF676" evidence="1">
    <location>
        <begin position="148"/>
        <end position="209"/>
    </location>
</feature>
<dbReference type="OrthoDB" id="6073658at2"/>
<keyword evidence="3" id="KW-1185">Reference proteome</keyword>